<dbReference type="InterPro" id="IPR013783">
    <property type="entry name" value="Ig-like_fold"/>
</dbReference>
<feature type="compositionally biased region" description="Basic and acidic residues" evidence="1">
    <location>
        <begin position="311"/>
        <end position="333"/>
    </location>
</feature>
<dbReference type="Proteomes" id="UP001217089">
    <property type="component" value="Unassembled WGS sequence"/>
</dbReference>
<evidence type="ECO:0000256" key="1">
    <source>
        <dbReference type="SAM" id="MobiDB-lite"/>
    </source>
</evidence>
<dbReference type="InterPro" id="IPR036179">
    <property type="entry name" value="Ig-like_dom_sf"/>
</dbReference>
<comment type="caution">
    <text evidence="3">The sequence shown here is derived from an EMBL/GenBank/DDBJ whole genome shotgun (WGS) entry which is preliminary data.</text>
</comment>
<evidence type="ECO:0000256" key="2">
    <source>
        <dbReference type="SAM" id="Phobius"/>
    </source>
</evidence>
<dbReference type="EMBL" id="JARBDR010000328">
    <property type="protein sequence ID" value="KAJ8316055.1"/>
    <property type="molecule type" value="Genomic_DNA"/>
</dbReference>
<organism evidence="3 4">
    <name type="scientific">Tegillarca granosa</name>
    <name type="common">Malaysian cockle</name>
    <name type="synonym">Anadara granosa</name>
    <dbReference type="NCBI Taxonomy" id="220873"/>
    <lineage>
        <taxon>Eukaryota</taxon>
        <taxon>Metazoa</taxon>
        <taxon>Spiralia</taxon>
        <taxon>Lophotrochozoa</taxon>
        <taxon>Mollusca</taxon>
        <taxon>Bivalvia</taxon>
        <taxon>Autobranchia</taxon>
        <taxon>Pteriomorphia</taxon>
        <taxon>Arcoida</taxon>
        <taxon>Arcoidea</taxon>
        <taxon>Arcidae</taxon>
        <taxon>Tegillarca</taxon>
    </lineage>
</organism>
<feature type="compositionally biased region" description="Polar residues" evidence="1">
    <location>
        <begin position="334"/>
        <end position="369"/>
    </location>
</feature>
<protein>
    <submittedName>
        <fullName evidence="3">Uncharacterized protein</fullName>
    </submittedName>
</protein>
<keyword evidence="2" id="KW-1133">Transmembrane helix</keyword>
<feature type="transmembrane region" description="Helical" evidence="2">
    <location>
        <begin position="239"/>
        <end position="261"/>
    </location>
</feature>
<feature type="compositionally biased region" description="Basic and acidic residues" evidence="1">
    <location>
        <begin position="271"/>
        <end position="295"/>
    </location>
</feature>
<gene>
    <name evidence="3" type="ORF">KUTeg_006069</name>
</gene>
<evidence type="ECO:0000313" key="4">
    <source>
        <dbReference type="Proteomes" id="UP001217089"/>
    </source>
</evidence>
<keyword evidence="4" id="KW-1185">Reference proteome</keyword>
<accession>A0ABQ9FFH9</accession>
<feature type="transmembrane region" description="Helical" evidence="2">
    <location>
        <begin position="192"/>
        <end position="214"/>
    </location>
</feature>
<name>A0ABQ9FFH9_TEGGR</name>
<evidence type="ECO:0000313" key="3">
    <source>
        <dbReference type="EMBL" id="KAJ8316055.1"/>
    </source>
</evidence>
<feature type="compositionally biased region" description="Polar residues" evidence="1">
    <location>
        <begin position="296"/>
        <end position="310"/>
    </location>
</feature>
<sequence>MLCKQTYLIFIAKYEESKSCAGSDAEIDFGESKAKEPIFTEWFFTSAKTQTRIAKMLSKTAYDQDYKSRVFIDRNKLHLKNINSSDSGMYTRMVRDDSNGRELYTDEVNLTVLSPPSSLPSLHIEKRENSQVMASCKPPRYKGHPEVEIVLKDSKGQRQNSLTTVGGDNSYQCCIEGETRSLQMVGECHRCFGFTLVSWVIMKIFILIFLLIYARCDKDVCCKTSCASCYFVGNKGDMLCLQVVFGGVLSLALILAITFSLCNDSKRCKDRERDNDESNFDHTHVQSTGDSRENNESNIDQTHVQSTGVSRDNDESNFDHTHVQSTGDSRENNESNIDQTHVQSTGVSRENNESNFDQSHVQSTGVSRGNSALNIRVQQAVQSPEEAVNVNSHTDQVESFPLLPKTSIEEEGVPTSLDEKTFVLHHDENMTASSNI</sequence>
<proteinExistence type="predicted"/>
<dbReference type="SUPFAM" id="SSF48726">
    <property type="entry name" value="Immunoglobulin"/>
    <property type="match status" value="1"/>
</dbReference>
<dbReference type="Gene3D" id="2.60.40.10">
    <property type="entry name" value="Immunoglobulins"/>
    <property type="match status" value="1"/>
</dbReference>
<reference evidence="3 4" key="1">
    <citation type="submission" date="2022-12" db="EMBL/GenBank/DDBJ databases">
        <title>Chromosome-level genome of Tegillarca granosa.</title>
        <authorList>
            <person name="Kim J."/>
        </authorList>
    </citation>
    <scope>NUCLEOTIDE SEQUENCE [LARGE SCALE GENOMIC DNA]</scope>
    <source>
        <strain evidence="3">Teg-2019</strain>
        <tissue evidence="3">Adductor muscle</tissue>
    </source>
</reference>
<keyword evidence="2" id="KW-0812">Transmembrane</keyword>
<feature type="region of interest" description="Disordered" evidence="1">
    <location>
        <begin position="271"/>
        <end position="369"/>
    </location>
</feature>
<keyword evidence="2" id="KW-0472">Membrane</keyword>